<dbReference type="AlphaFoldDB" id="A0A1Y2MBF2"/>
<dbReference type="EMBL" id="KZ107839">
    <property type="protein sequence ID" value="OSS53321.1"/>
    <property type="molecule type" value="Genomic_DNA"/>
</dbReference>
<name>A0A1Y2MBF2_EPING</name>
<evidence type="ECO:0000313" key="1">
    <source>
        <dbReference type="EMBL" id="OSS53321.1"/>
    </source>
</evidence>
<sequence>MSTPRLTNTVPTTDHAQLKHDLDLLITRIDKHEREKIESLIPVIYRTHDESEKLWLRLWLGKNKQILANCRNMWVEGVHGYFKNTADGHKEAKVFVKRANEELLEIGGVRE</sequence>
<protein>
    <submittedName>
        <fullName evidence="1">Uncharacterized protein</fullName>
    </submittedName>
</protein>
<organism evidence="1 2">
    <name type="scientific">Epicoccum nigrum</name>
    <name type="common">Soil fungus</name>
    <name type="synonym">Epicoccum purpurascens</name>
    <dbReference type="NCBI Taxonomy" id="105696"/>
    <lineage>
        <taxon>Eukaryota</taxon>
        <taxon>Fungi</taxon>
        <taxon>Dikarya</taxon>
        <taxon>Ascomycota</taxon>
        <taxon>Pezizomycotina</taxon>
        <taxon>Dothideomycetes</taxon>
        <taxon>Pleosporomycetidae</taxon>
        <taxon>Pleosporales</taxon>
        <taxon>Pleosporineae</taxon>
        <taxon>Didymellaceae</taxon>
        <taxon>Epicoccum</taxon>
    </lineage>
</organism>
<reference evidence="1 2" key="1">
    <citation type="journal article" date="2017" name="Genome Announc.">
        <title>Genome sequence of the saprophytic ascomycete Epicoccum nigrum ICMP 19927 strain isolated from New Zealand.</title>
        <authorList>
            <person name="Fokin M."/>
            <person name="Fleetwood D."/>
            <person name="Weir B.S."/>
            <person name="Villas-Boas S.G."/>
        </authorList>
    </citation>
    <scope>NUCLEOTIDE SEQUENCE [LARGE SCALE GENOMIC DNA]</scope>
    <source>
        <strain evidence="1 2">ICMP 19927</strain>
    </source>
</reference>
<dbReference type="InParanoid" id="A0A1Y2MBF2"/>
<evidence type="ECO:0000313" key="2">
    <source>
        <dbReference type="Proteomes" id="UP000193240"/>
    </source>
</evidence>
<accession>A0A1Y2MBF2</accession>
<keyword evidence="2" id="KW-1185">Reference proteome</keyword>
<proteinExistence type="predicted"/>
<dbReference type="Proteomes" id="UP000193240">
    <property type="component" value="Unassembled WGS sequence"/>
</dbReference>
<gene>
    <name evidence="1" type="ORF">B5807_02657</name>
</gene>